<dbReference type="Pfam" id="PF00725">
    <property type="entry name" value="3HCDH"/>
    <property type="match status" value="1"/>
</dbReference>
<dbReference type="Pfam" id="PF02737">
    <property type="entry name" value="3HCDH_N"/>
    <property type="match status" value="1"/>
</dbReference>
<evidence type="ECO:0008006" key="5">
    <source>
        <dbReference type="Google" id="ProtNLM"/>
    </source>
</evidence>
<evidence type="ECO:0000259" key="2">
    <source>
        <dbReference type="Pfam" id="PF00725"/>
    </source>
</evidence>
<dbReference type="GO" id="GO:0016616">
    <property type="term" value="F:oxidoreductase activity, acting on the CH-OH group of donors, NAD or NADP as acceptor"/>
    <property type="evidence" value="ECO:0007669"/>
    <property type="project" value="InterPro"/>
</dbReference>
<dbReference type="InterPro" id="IPR008927">
    <property type="entry name" value="6-PGluconate_DH-like_C_sf"/>
</dbReference>
<dbReference type="GO" id="GO:0070403">
    <property type="term" value="F:NAD+ binding"/>
    <property type="evidence" value="ECO:0007669"/>
    <property type="project" value="InterPro"/>
</dbReference>
<gene>
    <name evidence="4" type="ORF">METZ01_LOCUS13538</name>
</gene>
<dbReference type="SUPFAM" id="SSF51735">
    <property type="entry name" value="NAD(P)-binding Rossmann-fold domains"/>
    <property type="match status" value="1"/>
</dbReference>
<dbReference type="AlphaFoldDB" id="A0A381P2D6"/>
<reference evidence="4" key="1">
    <citation type="submission" date="2018-05" db="EMBL/GenBank/DDBJ databases">
        <authorList>
            <person name="Lanie J.A."/>
            <person name="Ng W.-L."/>
            <person name="Kazmierczak K.M."/>
            <person name="Andrzejewski T.M."/>
            <person name="Davidsen T.M."/>
            <person name="Wayne K.J."/>
            <person name="Tettelin H."/>
            <person name="Glass J.I."/>
            <person name="Rusch D."/>
            <person name="Podicherti R."/>
            <person name="Tsui H.-C.T."/>
            <person name="Winkler M.E."/>
        </authorList>
    </citation>
    <scope>NUCLEOTIDE SEQUENCE</scope>
</reference>
<evidence type="ECO:0000313" key="4">
    <source>
        <dbReference type="EMBL" id="SUZ60684.1"/>
    </source>
</evidence>
<dbReference type="EMBL" id="UINC01000759">
    <property type="protein sequence ID" value="SUZ60684.1"/>
    <property type="molecule type" value="Genomic_DNA"/>
</dbReference>
<organism evidence="4">
    <name type="scientific">marine metagenome</name>
    <dbReference type="NCBI Taxonomy" id="408172"/>
    <lineage>
        <taxon>unclassified sequences</taxon>
        <taxon>metagenomes</taxon>
        <taxon>ecological metagenomes</taxon>
    </lineage>
</organism>
<dbReference type="PANTHER" id="PTHR48075">
    <property type="entry name" value="3-HYDROXYACYL-COA DEHYDROGENASE FAMILY PROTEIN"/>
    <property type="match status" value="1"/>
</dbReference>
<keyword evidence="1" id="KW-0560">Oxidoreductase</keyword>
<evidence type="ECO:0000259" key="3">
    <source>
        <dbReference type="Pfam" id="PF02737"/>
    </source>
</evidence>
<dbReference type="Gene3D" id="1.10.1040.50">
    <property type="match status" value="1"/>
</dbReference>
<protein>
    <recommendedName>
        <fullName evidence="5">3-hydroxyacyl-CoA dehydrogenase</fullName>
    </recommendedName>
</protein>
<dbReference type="InterPro" id="IPR006176">
    <property type="entry name" value="3-OHacyl-CoA_DH_NAD-bd"/>
</dbReference>
<dbReference type="GO" id="GO:0006631">
    <property type="term" value="P:fatty acid metabolic process"/>
    <property type="evidence" value="ECO:0007669"/>
    <property type="project" value="InterPro"/>
</dbReference>
<dbReference type="SUPFAM" id="SSF48179">
    <property type="entry name" value="6-phosphogluconate dehydrogenase C-terminal domain-like"/>
    <property type="match status" value="2"/>
</dbReference>
<sequence>MKNSSPIKHAAVLGAGVMGAQLSGLFANKGIKTYLFDISIELATSGKDRLKILKPAPLENPKNIDLIIPCCYDTDIEKIIEADWILEAVAENLDIKLKVYDMLLPFLKDSAILTTNTSGITLKELSQNFSLEIKNRFMVTHFFNPPRYMRLLELVKDEETSPKTYNIISEFGNDVLGKGIVPAKDTPNFIGNRVGVFGLMSTINIAMKMGMNIETVDALTGAICGRPKSATFRTADVIGLDVLKNVAMTTYQKSKHDESIEKFNIPEAMELLIEKGNLGQKTGAGFYKKDVNGNILVLDLDNKNYRPIEKIKLGLDNEIIQNGAIDQRINALITLDSKNGDFFWEVLSEMLLYSANRIPEISDTTENIDNAMKWGFGWEVGPFEIWDMIGFTSSVTRMKSDNKTIPKWIEEMISKEKRGFYLKN</sequence>
<name>A0A381P2D6_9ZZZZ</name>
<dbReference type="Gene3D" id="3.40.50.720">
    <property type="entry name" value="NAD(P)-binding Rossmann-like Domain"/>
    <property type="match status" value="1"/>
</dbReference>
<dbReference type="InterPro" id="IPR036291">
    <property type="entry name" value="NAD(P)-bd_dom_sf"/>
</dbReference>
<dbReference type="InterPro" id="IPR006108">
    <property type="entry name" value="3HC_DH_C"/>
</dbReference>
<feature type="domain" description="3-hydroxyacyl-CoA dehydrogenase C-terminal" evidence="2">
    <location>
        <begin position="189"/>
        <end position="288"/>
    </location>
</feature>
<dbReference type="PANTHER" id="PTHR48075:SF7">
    <property type="entry name" value="3-HYDROXYACYL-COA DEHYDROGENASE-RELATED"/>
    <property type="match status" value="1"/>
</dbReference>
<feature type="domain" description="3-hydroxyacyl-CoA dehydrogenase NAD binding" evidence="3">
    <location>
        <begin position="10"/>
        <end position="185"/>
    </location>
</feature>
<proteinExistence type="predicted"/>
<evidence type="ECO:0000256" key="1">
    <source>
        <dbReference type="ARBA" id="ARBA00023002"/>
    </source>
</evidence>
<accession>A0A381P2D6</accession>